<reference evidence="2" key="4">
    <citation type="submission" date="2025-05" db="UniProtKB">
        <authorList>
            <consortium name="EnsemblFungi"/>
        </authorList>
    </citation>
    <scope>IDENTIFICATION</scope>
    <source>
        <strain evidence="2">isolate 1-1 / race 1 (BBBD)</strain>
    </source>
</reference>
<evidence type="ECO:0000313" key="2">
    <source>
        <dbReference type="EnsemblFungi" id="PTTG_08801-t43_1-p1"/>
    </source>
</evidence>
<dbReference type="PANTHER" id="PTHR33099:SF7">
    <property type="entry name" value="MYND-TYPE DOMAIN-CONTAINING PROTEIN"/>
    <property type="match status" value="1"/>
</dbReference>
<organism evidence="1">
    <name type="scientific">Puccinia triticina (isolate 1-1 / race 1 (BBBD))</name>
    <name type="common">Brown leaf rust fungus</name>
    <dbReference type="NCBI Taxonomy" id="630390"/>
    <lineage>
        <taxon>Eukaryota</taxon>
        <taxon>Fungi</taxon>
        <taxon>Dikarya</taxon>
        <taxon>Basidiomycota</taxon>
        <taxon>Pucciniomycotina</taxon>
        <taxon>Pucciniomycetes</taxon>
        <taxon>Pucciniales</taxon>
        <taxon>Pucciniaceae</taxon>
        <taxon>Puccinia</taxon>
    </lineage>
</organism>
<sequence>MVAHLVDINHCWLSSIALIPISSDRRFCGTVMQGNSPYTVKLKADLNEAFRTISLTGKFAGWGALPRAPPAWLYVDGVGDINMPLSEEQIRQMIGEAHQTCYGPGIEKLEFGVSGSNIWEINSDRLTFLGPEWPSYLLMLRDLVESKLGIDGPTRLDFHKMMIFGKGAMSAPRTDIQRTRGMFGTLMICLPSAHEGGEVRVEHNGESMVLGGSDANQSFSCWYSDVTHEILPVKSGYRCVLTYNLATRPDLTPPTASALDLKKLPLRNTLESWIKDLASKNTAEAPSRLYRALDHEYTKPPNSIKEFEDEDLALVHLLAGFQSELPFEILLALLEKSEFGPITREYQRKRLRPDYSGSDTDSMAGFHELDKIEEITYSIKSLRTLDGEIIASKYKLQLGFCLAADPFEHLDDPSEDCYEDSASHLFRISALVIVPHEKIGEYLARAHKSKWSNYKFRSGDEEKFDSSRNKLCQSALRYLGHIYSDLSLQISMLDAICTLYASVSESSDRKWPGAAILQIALQYSHYTLFQTVGVGHRGRLTIGFFEWVKEWLSSRPAADRAEKYQTWIPFLILGFPSMHDRIRIIKIISKPTGDAAVPVPPPKVEIWWGMEVDTRPLSEKIRDITKMKDPSLPTSIGYFRGPGPTGPHVVLSDSSTWAQAMIRRYGEYIVSALFALNEDWAEISVLLVSIFDRFPQAHAIAFLLAIISRLGTDAAAANIPTSAIAELRRGLSLRVFDDESKLSRIITPLKIKWTSDYGRLVSPPSWQTYYFHENRNQTSASETGLVVTSYDLVNFARGLNNLSINTENLLELFIQKIIAQCDTFSVGDMHQLWMPFLYQLITDLVYQSVSLDNQTYRELTRRLIKHCHYQTAGPQPEVVDVPTPEVNCTCTDCMEMNEFLRDPRRGVGRFFKHSRRHFEQQLATAGIPCGQALQSGAFVVTKHHTLQLDLDAWKKRQKEFYHELTSKIKQEHLQCLLCVEEAARIRSIVGPVEEAGPWYRYSTPPRRTAQLAHSFDEYY</sequence>
<proteinExistence type="predicted"/>
<dbReference type="Gene3D" id="2.60.120.620">
    <property type="entry name" value="q2cbj1_9rhob like domain"/>
    <property type="match status" value="1"/>
</dbReference>
<reference evidence="1" key="1">
    <citation type="submission" date="2009-11" db="EMBL/GenBank/DDBJ databases">
        <authorList>
            <consortium name="The Broad Institute Genome Sequencing Platform"/>
            <person name="Ward D."/>
            <person name="Feldgarden M."/>
            <person name="Earl A."/>
            <person name="Young S.K."/>
            <person name="Zeng Q."/>
            <person name="Koehrsen M."/>
            <person name="Alvarado L."/>
            <person name="Berlin A."/>
            <person name="Bochicchio J."/>
            <person name="Borenstein D."/>
            <person name="Chapman S.B."/>
            <person name="Chen Z."/>
            <person name="Engels R."/>
            <person name="Freedman E."/>
            <person name="Gellesch M."/>
            <person name="Goldberg J."/>
            <person name="Griggs A."/>
            <person name="Gujja S."/>
            <person name="Heilman E."/>
            <person name="Heiman D."/>
            <person name="Hepburn T."/>
            <person name="Howarth C."/>
            <person name="Jen D."/>
            <person name="Larson L."/>
            <person name="Lewis B."/>
            <person name="Mehta T."/>
            <person name="Park D."/>
            <person name="Pearson M."/>
            <person name="Roberts A."/>
            <person name="Saif S."/>
            <person name="Shea T."/>
            <person name="Shenoy N."/>
            <person name="Sisk P."/>
            <person name="Stolte C."/>
            <person name="Sykes S."/>
            <person name="Thomson T."/>
            <person name="Walk T."/>
            <person name="White J."/>
            <person name="Yandava C."/>
            <person name="Izard J."/>
            <person name="Baranova O.V."/>
            <person name="Blanton J.M."/>
            <person name="Tanner A.C."/>
            <person name="Dewhirst F.E."/>
            <person name="Haas B."/>
            <person name="Nusbaum C."/>
            <person name="Birren B."/>
        </authorList>
    </citation>
    <scope>NUCLEOTIDE SEQUENCE [LARGE SCALE GENOMIC DNA]</scope>
    <source>
        <strain evidence="1">1-1 BBBD Race 1</strain>
    </source>
</reference>
<dbReference type="Proteomes" id="UP000005240">
    <property type="component" value="Unassembled WGS sequence"/>
</dbReference>
<evidence type="ECO:0000313" key="3">
    <source>
        <dbReference type="Proteomes" id="UP000005240"/>
    </source>
</evidence>
<evidence type="ECO:0008006" key="4">
    <source>
        <dbReference type="Google" id="ProtNLM"/>
    </source>
</evidence>
<dbReference type="EnsemblFungi" id="PTTG_08801-t43_1">
    <property type="protein sequence ID" value="PTTG_08801-t43_1-p1"/>
    <property type="gene ID" value="PTTG_08801"/>
</dbReference>
<dbReference type="PANTHER" id="PTHR33099">
    <property type="entry name" value="FE2OG DIOXYGENASE DOMAIN-CONTAINING PROTEIN"/>
    <property type="match status" value="1"/>
</dbReference>
<dbReference type="VEuPathDB" id="FungiDB:PTTG_08801"/>
<evidence type="ECO:0000313" key="1">
    <source>
        <dbReference type="EMBL" id="OAV86042.1"/>
    </source>
</evidence>
<dbReference type="OrthoDB" id="2496295at2759"/>
<dbReference type="AlphaFoldDB" id="A0A180G0R8"/>
<name>A0A180G0R8_PUCT1</name>
<protein>
    <recommendedName>
        <fullName evidence="4">Prolyl 4-hydroxylase alpha subunit Fe(2+) 2OG dioxygenase domain-containing protein</fullName>
    </recommendedName>
</protein>
<dbReference type="EMBL" id="ADAS02001847">
    <property type="protein sequence ID" value="OAV86042.1"/>
    <property type="molecule type" value="Genomic_DNA"/>
</dbReference>
<accession>A0A180G0R8</accession>
<gene>
    <name evidence="1" type="ORF">PTTG_08801</name>
</gene>
<reference evidence="1" key="2">
    <citation type="submission" date="2016-05" db="EMBL/GenBank/DDBJ databases">
        <title>Comparative analysis highlights variable genome content of wheat rusts and divergence of the mating loci.</title>
        <authorList>
            <person name="Cuomo C.A."/>
            <person name="Bakkeren G."/>
            <person name="Szabo L."/>
            <person name="Khalil H."/>
            <person name="Joly D."/>
            <person name="Goldberg J."/>
            <person name="Young S."/>
            <person name="Zeng Q."/>
            <person name="Fellers J."/>
        </authorList>
    </citation>
    <scope>NUCLEOTIDE SEQUENCE [LARGE SCALE GENOMIC DNA]</scope>
    <source>
        <strain evidence="1">1-1 BBBD Race 1</strain>
    </source>
</reference>
<reference evidence="2 3" key="3">
    <citation type="journal article" date="2017" name="G3 (Bethesda)">
        <title>Comparative analysis highlights variable genome content of wheat rusts and divergence of the mating loci.</title>
        <authorList>
            <person name="Cuomo C.A."/>
            <person name="Bakkeren G."/>
            <person name="Khalil H.B."/>
            <person name="Panwar V."/>
            <person name="Joly D."/>
            <person name="Linning R."/>
            <person name="Sakthikumar S."/>
            <person name="Song X."/>
            <person name="Adiconis X."/>
            <person name="Fan L."/>
            <person name="Goldberg J.M."/>
            <person name="Levin J.Z."/>
            <person name="Young S."/>
            <person name="Zeng Q."/>
            <person name="Anikster Y."/>
            <person name="Bruce M."/>
            <person name="Wang M."/>
            <person name="Yin C."/>
            <person name="McCallum B."/>
            <person name="Szabo L.J."/>
            <person name="Hulbert S."/>
            <person name="Chen X."/>
            <person name="Fellers J.P."/>
        </authorList>
    </citation>
    <scope>NUCLEOTIDE SEQUENCE</scope>
    <source>
        <strain evidence="2">isolate 1-1 / race 1 (BBBD)</strain>
        <strain evidence="3">Isolate 1-1 / race 1 (BBBD)</strain>
    </source>
</reference>
<keyword evidence="3" id="KW-1185">Reference proteome</keyword>